<keyword evidence="1" id="KW-0732">Signal</keyword>
<gene>
    <name evidence="2" type="ORF">ON753_04865</name>
</gene>
<proteinExistence type="predicted"/>
<dbReference type="EMBL" id="JAPEVI010000003">
    <property type="protein sequence ID" value="MCX2721739.1"/>
    <property type="molecule type" value="Genomic_DNA"/>
</dbReference>
<protein>
    <recommendedName>
        <fullName evidence="4">Outer membrane protein beta-barrel domain-containing protein</fullName>
    </recommendedName>
</protein>
<organism evidence="2 3">
    <name type="scientific">Roseibium salinum</name>
    <dbReference type="NCBI Taxonomy" id="1604349"/>
    <lineage>
        <taxon>Bacteria</taxon>
        <taxon>Pseudomonadati</taxon>
        <taxon>Pseudomonadota</taxon>
        <taxon>Alphaproteobacteria</taxon>
        <taxon>Hyphomicrobiales</taxon>
        <taxon>Stappiaceae</taxon>
        <taxon>Roseibium</taxon>
    </lineage>
</organism>
<evidence type="ECO:0000313" key="2">
    <source>
        <dbReference type="EMBL" id="MCX2721739.1"/>
    </source>
</evidence>
<name>A0ABT3QXU0_9HYPH</name>
<evidence type="ECO:0000256" key="1">
    <source>
        <dbReference type="SAM" id="SignalP"/>
    </source>
</evidence>
<accession>A0ABT3QXU0</accession>
<sequence length="263" mass="27257">MKLKPFSGLVLAGSLAIAGGAEAADIYSPITPIVEQVETASGWTFAVAPYFWGAGLSGDVASFGLPAAEIDADFGDILNNLDFAAMAMGEARYDRFSVFGDLMYTKISVGSATPRGILATGVDVTTQTFAGLAGAGYAIINTPSGRLDLSGGVRVWSVDTDLSFSGGALDGVSRSDGATWADALIGLRGEYMITPRIFLTGWGFVGAGGADLDWDVAGAVGYAFNDTFSAVAGYRALGVDYSNDGFEFDVVQQGPMLGLKLQF</sequence>
<evidence type="ECO:0000313" key="3">
    <source>
        <dbReference type="Proteomes" id="UP001300261"/>
    </source>
</evidence>
<evidence type="ECO:0008006" key="4">
    <source>
        <dbReference type="Google" id="ProtNLM"/>
    </source>
</evidence>
<reference evidence="2 3" key="1">
    <citation type="journal article" date="2016" name="Int. J. Syst. Evol. Microbiol.">
        <title>Labrenzia salina sp. nov., isolated from the rhizosphere of the halophyte Arthrocnemum macrostachyum.</title>
        <authorList>
            <person name="Camacho M."/>
            <person name="Redondo-Gomez S."/>
            <person name="Rodriguez-Llorente I."/>
            <person name="Rohde M."/>
            <person name="Sproer C."/>
            <person name="Schumann P."/>
            <person name="Klenk H.P."/>
            <person name="Montero-Calasanz M.D.C."/>
        </authorList>
    </citation>
    <scope>NUCLEOTIDE SEQUENCE [LARGE SCALE GENOMIC DNA]</scope>
    <source>
        <strain evidence="2 3">DSM 29163</strain>
    </source>
</reference>
<dbReference type="RefSeq" id="WP_265961448.1">
    <property type="nucleotide sequence ID" value="NZ_JAPEVI010000003.1"/>
</dbReference>
<feature type="signal peptide" evidence="1">
    <location>
        <begin position="1"/>
        <end position="23"/>
    </location>
</feature>
<keyword evidence="3" id="KW-1185">Reference proteome</keyword>
<comment type="caution">
    <text evidence="2">The sequence shown here is derived from an EMBL/GenBank/DDBJ whole genome shotgun (WGS) entry which is preliminary data.</text>
</comment>
<dbReference type="Proteomes" id="UP001300261">
    <property type="component" value="Unassembled WGS sequence"/>
</dbReference>
<feature type="chain" id="PRO_5046350215" description="Outer membrane protein beta-barrel domain-containing protein" evidence="1">
    <location>
        <begin position="24"/>
        <end position="263"/>
    </location>
</feature>